<accession>A0A1H9XY93</accession>
<sequence length="42" mass="4505">MAVALGARLAARDHGRWTAYAQDPANNTYEPFPSPCNSPLSS</sequence>
<feature type="compositionally biased region" description="Polar residues" evidence="1">
    <location>
        <begin position="24"/>
        <end position="42"/>
    </location>
</feature>
<dbReference type="RefSeq" id="WP_256240704.1">
    <property type="nucleotide sequence ID" value="NZ_FOFT01000021.1"/>
</dbReference>
<dbReference type="AlphaFoldDB" id="A0A1H9XY93"/>
<keyword evidence="3" id="KW-1185">Reference proteome</keyword>
<organism evidence="2 3">
    <name type="scientific">Lentzea flaviverrucosa</name>
    <dbReference type="NCBI Taxonomy" id="200379"/>
    <lineage>
        <taxon>Bacteria</taxon>
        <taxon>Bacillati</taxon>
        <taxon>Actinomycetota</taxon>
        <taxon>Actinomycetes</taxon>
        <taxon>Pseudonocardiales</taxon>
        <taxon>Pseudonocardiaceae</taxon>
        <taxon>Lentzea</taxon>
    </lineage>
</organism>
<evidence type="ECO:0000256" key="1">
    <source>
        <dbReference type="SAM" id="MobiDB-lite"/>
    </source>
</evidence>
<name>A0A1H9XY93_9PSEU</name>
<protein>
    <submittedName>
        <fullName evidence="2">Uncharacterized protein</fullName>
    </submittedName>
</protein>
<evidence type="ECO:0000313" key="3">
    <source>
        <dbReference type="Proteomes" id="UP000199028"/>
    </source>
</evidence>
<dbReference type="Proteomes" id="UP000199028">
    <property type="component" value="Unassembled WGS sequence"/>
</dbReference>
<reference evidence="3" key="1">
    <citation type="submission" date="2016-10" db="EMBL/GenBank/DDBJ databases">
        <authorList>
            <person name="Varghese N."/>
            <person name="Submissions S."/>
        </authorList>
    </citation>
    <scope>NUCLEOTIDE SEQUENCE [LARGE SCALE GENOMIC DNA]</scope>
    <source>
        <strain evidence="3">CGMCC 4.578</strain>
    </source>
</reference>
<feature type="region of interest" description="Disordered" evidence="1">
    <location>
        <begin position="22"/>
        <end position="42"/>
    </location>
</feature>
<gene>
    <name evidence="2" type="ORF">SAMN05216195_12188</name>
</gene>
<evidence type="ECO:0000313" key="2">
    <source>
        <dbReference type="EMBL" id="SES50663.1"/>
    </source>
</evidence>
<dbReference type="EMBL" id="FOFT01000021">
    <property type="protein sequence ID" value="SES50663.1"/>
    <property type="molecule type" value="Genomic_DNA"/>
</dbReference>
<proteinExistence type="predicted"/>